<evidence type="ECO:0000313" key="2">
    <source>
        <dbReference type="EMBL" id="QTD47880.1"/>
    </source>
</evidence>
<feature type="region of interest" description="Disordered" evidence="1">
    <location>
        <begin position="1"/>
        <end position="39"/>
    </location>
</feature>
<dbReference type="EMBL" id="CP071793">
    <property type="protein sequence ID" value="QTD47880.1"/>
    <property type="molecule type" value="Genomic_DNA"/>
</dbReference>
<dbReference type="KEGG" id="scor:J3U87_20030"/>
<gene>
    <name evidence="2" type="ORF">J3U87_20030</name>
</gene>
<sequence>MTMGEEEKLDFEGHRNQAITSGARKKGGQGRTKGPDALPSKKKVVALQLSAEEDQAFRELGGAGFLKRLLASESLRNKVKRLVDED</sequence>
<keyword evidence="3" id="KW-1185">Reference proteome</keyword>
<evidence type="ECO:0000313" key="3">
    <source>
        <dbReference type="Proteomes" id="UP000663929"/>
    </source>
</evidence>
<dbReference type="RefSeq" id="WP_237377547.1">
    <property type="nucleotide sequence ID" value="NZ_CP071793.1"/>
</dbReference>
<proteinExistence type="predicted"/>
<reference evidence="2" key="1">
    <citation type="submission" date="2021-03" db="EMBL/GenBank/DDBJ databases">
        <title>Acanthopleuribacteraceae sp. M133.</title>
        <authorList>
            <person name="Wang G."/>
        </authorList>
    </citation>
    <scope>NUCLEOTIDE SEQUENCE</scope>
    <source>
        <strain evidence="2">M133</strain>
    </source>
</reference>
<dbReference type="AlphaFoldDB" id="A0A8A4TE88"/>
<accession>A0A8A4TE88</accession>
<organism evidence="2 3">
    <name type="scientific">Sulfidibacter corallicola</name>
    <dbReference type="NCBI Taxonomy" id="2818388"/>
    <lineage>
        <taxon>Bacteria</taxon>
        <taxon>Pseudomonadati</taxon>
        <taxon>Acidobacteriota</taxon>
        <taxon>Holophagae</taxon>
        <taxon>Acanthopleuribacterales</taxon>
        <taxon>Acanthopleuribacteraceae</taxon>
        <taxon>Sulfidibacter</taxon>
    </lineage>
</organism>
<dbReference type="Proteomes" id="UP000663929">
    <property type="component" value="Chromosome"/>
</dbReference>
<protein>
    <submittedName>
        <fullName evidence="2">Uncharacterized protein</fullName>
    </submittedName>
</protein>
<evidence type="ECO:0000256" key="1">
    <source>
        <dbReference type="SAM" id="MobiDB-lite"/>
    </source>
</evidence>
<name>A0A8A4TE88_SULCO</name>